<evidence type="ECO:0000313" key="2">
    <source>
        <dbReference type="Proteomes" id="UP000305131"/>
    </source>
</evidence>
<comment type="caution">
    <text evidence="1">The sequence shown here is derived from an EMBL/GenBank/DDBJ whole genome shotgun (WGS) entry which is preliminary data.</text>
</comment>
<dbReference type="RefSeq" id="WP_138400980.1">
    <property type="nucleotide sequence ID" value="NZ_JBAFVI010000006.1"/>
</dbReference>
<reference evidence="1 2" key="1">
    <citation type="submission" date="2019-05" db="EMBL/GenBank/DDBJ databases">
        <authorList>
            <person name="Zhou X."/>
        </authorList>
    </citation>
    <scope>NUCLEOTIDE SEQUENCE [LARGE SCALE GENOMIC DNA]</scope>
    <source>
        <strain evidence="1 2">DSM 432</strain>
    </source>
</reference>
<protein>
    <submittedName>
        <fullName evidence="1">Exo-alpha-sialidase</fullName>
    </submittedName>
</protein>
<dbReference type="SUPFAM" id="SSF110296">
    <property type="entry name" value="Oligoxyloglucan reducing end-specific cellobiohydrolase"/>
    <property type="match status" value="1"/>
</dbReference>
<gene>
    <name evidence="1" type="ORF">FBQ73_18585</name>
</gene>
<dbReference type="Gene3D" id="2.130.10.10">
    <property type="entry name" value="YVTN repeat-like/Quinoprotein amine dehydrogenase"/>
    <property type="match status" value="1"/>
</dbReference>
<dbReference type="InterPro" id="IPR015943">
    <property type="entry name" value="WD40/YVTN_repeat-like_dom_sf"/>
</dbReference>
<accession>A0A6C1KD48</accession>
<dbReference type="InterPro" id="IPR052025">
    <property type="entry name" value="Xyloglucanase_GH74"/>
</dbReference>
<dbReference type="Proteomes" id="UP000305131">
    <property type="component" value="Unassembled WGS sequence"/>
</dbReference>
<name>A0A6C1KD48_XANAU</name>
<dbReference type="Pfam" id="PF02012">
    <property type="entry name" value="BNR"/>
    <property type="match status" value="1"/>
</dbReference>
<dbReference type="GeneID" id="95775459"/>
<dbReference type="InterPro" id="IPR002860">
    <property type="entry name" value="BNR_rpt"/>
</dbReference>
<dbReference type="AlphaFoldDB" id="A0A6C1KD48"/>
<sequence>MARTVLVLVGTKKGAFILESNGARRAWALRGPYCDTWPMNHVVGDPATGRIHAGGGNEWFGPAVWQSDDLGASWRHSSRGLAYAEGETPVKTVWSLAPGPGGTLYAGVEPAGLFRSDDGGESFTHLDGLQQHPSRAEWNPGGAGLILHSLVLDPEDPDGVWVGISAAGVFHSADGGKTWSARNRGTRADYLPEGQNYPEHGQCVHCVVKAPGMRHRLYQQNHCGMYRSDDGGVSWASIEQGLPSSFGFPAAAHPRDPDTLFLVPLNGDTAGRFMPDAKAAVWRTRDGGANWTALRAGLPQQNAYFNVLRQAMATDTLEPAGVYFGTGSGELYVSPDEGETWSRVAEHLPTISSVETLVVEA</sequence>
<dbReference type="PANTHER" id="PTHR43739:SF5">
    <property type="entry name" value="EXO-ALPHA-SIALIDASE"/>
    <property type="match status" value="1"/>
</dbReference>
<dbReference type="GO" id="GO:0010411">
    <property type="term" value="P:xyloglucan metabolic process"/>
    <property type="evidence" value="ECO:0007669"/>
    <property type="project" value="TreeGrafter"/>
</dbReference>
<dbReference type="PANTHER" id="PTHR43739">
    <property type="entry name" value="XYLOGLUCANASE (EUROFUNG)"/>
    <property type="match status" value="1"/>
</dbReference>
<dbReference type="EMBL" id="VAUP01000037">
    <property type="protein sequence ID" value="TLX41467.1"/>
    <property type="molecule type" value="Genomic_DNA"/>
</dbReference>
<proteinExistence type="predicted"/>
<dbReference type="OrthoDB" id="9764804at2"/>
<evidence type="ECO:0000313" key="1">
    <source>
        <dbReference type="EMBL" id="TLX41467.1"/>
    </source>
</evidence>
<dbReference type="CDD" id="cd15482">
    <property type="entry name" value="Sialidase_non-viral"/>
    <property type="match status" value="2"/>
</dbReference>
<organism evidence="1 2">
    <name type="scientific">Xanthobacter autotrophicus</name>
    <dbReference type="NCBI Taxonomy" id="280"/>
    <lineage>
        <taxon>Bacteria</taxon>
        <taxon>Pseudomonadati</taxon>
        <taxon>Pseudomonadota</taxon>
        <taxon>Alphaproteobacteria</taxon>
        <taxon>Hyphomicrobiales</taxon>
        <taxon>Xanthobacteraceae</taxon>
        <taxon>Xanthobacter</taxon>
    </lineage>
</organism>